<dbReference type="Proteomes" id="UP000662931">
    <property type="component" value="Chromosome 3"/>
</dbReference>
<dbReference type="HAMAP" id="MF_02040">
    <property type="entry name" value="Mrp_NBP35"/>
    <property type="match status" value="1"/>
</dbReference>
<evidence type="ECO:0000256" key="4">
    <source>
        <dbReference type="ARBA" id="ARBA00023004"/>
    </source>
</evidence>
<dbReference type="FunFam" id="3.40.50.300:FF:001278">
    <property type="entry name" value="Iron-sulfur cluster carrier protein"/>
    <property type="match status" value="1"/>
</dbReference>
<dbReference type="InterPro" id="IPR044304">
    <property type="entry name" value="NUBPL-like"/>
</dbReference>
<evidence type="ECO:0000313" key="8">
    <source>
        <dbReference type="Proteomes" id="UP000662931"/>
    </source>
</evidence>
<keyword evidence="1" id="KW-0479">Metal-binding</keyword>
<proteinExistence type="inferred from homology"/>
<dbReference type="Gene3D" id="3.40.50.300">
    <property type="entry name" value="P-loop containing nucleotide triphosphate hydrolases"/>
    <property type="match status" value="1"/>
</dbReference>
<dbReference type="GO" id="GO:0046872">
    <property type="term" value="F:metal ion binding"/>
    <property type="evidence" value="ECO:0007669"/>
    <property type="project" value="UniProtKB-KW"/>
</dbReference>
<evidence type="ECO:0000256" key="5">
    <source>
        <dbReference type="ARBA" id="ARBA00023014"/>
    </source>
</evidence>
<name>A0A875S951_EENNA</name>
<dbReference type="GO" id="GO:0005524">
    <property type="term" value="F:ATP binding"/>
    <property type="evidence" value="ECO:0007669"/>
    <property type="project" value="UniProtKB-KW"/>
</dbReference>
<evidence type="ECO:0000256" key="1">
    <source>
        <dbReference type="ARBA" id="ARBA00022723"/>
    </source>
</evidence>
<organism evidence="7 8">
    <name type="scientific">Eeniella nana</name>
    <name type="common">Yeast</name>
    <name type="synonym">Brettanomyces nanus</name>
    <dbReference type="NCBI Taxonomy" id="13502"/>
    <lineage>
        <taxon>Eukaryota</taxon>
        <taxon>Fungi</taxon>
        <taxon>Dikarya</taxon>
        <taxon>Ascomycota</taxon>
        <taxon>Saccharomycotina</taxon>
        <taxon>Pichiomycetes</taxon>
        <taxon>Pichiales</taxon>
        <taxon>Pichiaceae</taxon>
        <taxon>Brettanomyces</taxon>
    </lineage>
</organism>
<dbReference type="OrthoDB" id="1741334at2759"/>
<accession>A0A875S951</accession>
<keyword evidence="8" id="KW-1185">Reference proteome</keyword>
<comment type="similarity">
    <text evidence="6">Belongs to the Mrp/NBP35 ATP-binding proteins family.</text>
</comment>
<dbReference type="RefSeq" id="XP_038779169.1">
    <property type="nucleotide sequence ID" value="XM_038923241.1"/>
</dbReference>
<evidence type="ECO:0000256" key="6">
    <source>
        <dbReference type="ARBA" id="ARBA00024036"/>
    </source>
</evidence>
<protein>
    <recommendedName>
        <fullName evidence="9">Iron-sulfur cluster carrier protein</fullName>
    </recommendedName>
</protein>
<dbReference type="SUPFAM" id="SSF52540">
    <property type="entry name" value="P-loop containing nucleoside triphosphate hydrolases"/>
    <property type="match status" value="1"/>
</dbReference>
<dbReference type="InterPro" id="IPR027417">
    <property type="entry name" value="P-loop_NTPase"/>
</dbReference>
<dbReference type="InterPro" id="IPR019591">
    <property type="entry name" value="Mrp/NBP35_ATP-bd"/>
</dbReference>
<keyword evidence="5" id="KW-0411">Iron-sulfur</keyword>
<dbReference type="AlphaFoldDB" id="A0A875S951"/>
<dbReference type="KEGG" id="bnn:FOA43_002961"/>
<dbReference type="GO" id="GO:0140663">
    <property type="term" value="F:ATP-dependent FeS chaperone activity"/>
    <property type="evidence" value="ECO:0007669"/>
    <property type="project" value="InterPro"/>
</dbReference>
<evidence type="ECO:0000256" key="3">
    <source>
        <dbReference type="ARBA" id="ARBA00022840"/>
    </source>
</evidence>
<dbReference type="GO" id="GO:0051539">
    <property type="term" value="F:4 iron, 4 sulfur cluster binding"/>
    <property type="evidence" value="ECO:0007669"/>
    <property type="project" value="TreeGrafter"/>
</dbReference>
<gene>
    <name evidence="7" type="ORF">FOA43_002961</name>
</gene>
<dbReference type="GeneID" id="62196362"/>
<dbReference type="PROSITE" id="PS01215">
    <property type="entry name" value="MRP"/>
    <property type="match status" value="1"/>
</dbReference>
<dbReference type="GO" id="GO:0016226">
    <property type="term" value="P:iron-sulfur cluster assembly"/>
    <property type="evidence" value="ECO:0007669"/>
    <property type="project" value="InterPro"/>
</dbReference>
<reference evidence="7" key="1">
    <citation type="submission" date="2020-10" db="EMBL/GenBank/DDBJ databases">
        <authorList>
            <person name="Roach M.J.R."/>
        </authorList>
    </citation>
    <scope>NUCLEOTIDE SEQUENCE</scope>
    <source>
        <strain evidence="7">CBS 1945</strain>
    </source>
</reference>
<keyword evidence="2" id="KW-0547">Nucleotide-binding</keyword>
<keyword evidence="3" id="KW-0067">ATP-binding</keyword>
<dbReference type="GO" id="GO:0005739">
    <property type="term" value="C:mitochondrion"/>
    <property type="evidence" value="ECO:0007669"/>
    <property type="project" value="TreeGrafter"/>
</dbReference>
<dbReference type="GO" id="GO:0032981">
    <property type="term" value="P:mitochondrial respiratory chain complex I assembly"/>
    <property type="evidence" value="ECO:0007669"/>
    <property type="project" value="TreeGrafter"/>
</dbReference>
<dbReference type="InterPro" id="IPR033756">
    <property type="entry name" value="YlxH/NBP35"/>
</dbReference>
<sequence>MSMIGLLQRARLGINGRGSARCNIHITSHTLSHSNPLGLPNFKPVDTRLPVKHTLPGVKDIILVSSCKGGVGKSTVSTNLAVALRNLDLNVGLLDADIFGPSIPKLMNLHGEPRLSDRGKLIPLQNYGIQTMSMGYLIPNEDSPIVWRGLMLQKALQQLIFDVDWNHLDVLVVDLPPGTGDIQITIGQMLKVSGAVIVSTSQDLALTDVKKGISMFNKVQIPIYGLVENMSVFVCPNCQHEERLFGDRGVLKEAKRLNIDYLGSIPLNPRICTSSDEGFPVAVDPNESLAKPYYEIAKSLIGKIKERA</sequence>
<keyword evidence="4" id="KW-0408">Iron</keyword>
<evidence type="ECO:0000313" key="7">
    <source>
        <dbReference type="EMBL" id="QPG75604.1"/>
    </source>
</evidence>
<evidence type="ECO:0000256" key="2">
    <source>
        <dbReference type="ARBA" id="ARBA00022741"/>
    </source>
</evidence>
<dbReference type="InterPro" id="IPR000808">
    <property type="entry name" value="Mrp-like_CS"/>
</dbReference>
<dbReference type="PANTHER" id="PTHR42961:SF2">
    <property type="entry name" value="IRON-SULFUR PROTEIN NUBPL"/>
    <property type="match status" value="1"/>
</dbReference>
<dbReference type="CDD" id="cd02037">
    <property type="entry name" value="Mrp_NBP35"/>
    <property type="match status" value="1"/>
</dbReference>
<dbReference type="PANTHER" id="PTHR42961">
    <property type="entry name" value="IRON-SULFUR PROTEIN NUBPL"/>
    <property type="match status" value="1"/>
</dbReference>
<dbReference type="EMBL" id="CP064814">
    <property type="protein sequence ID" value="QPG75604.1"/>
    <property type="molecule type" value="Genomic_DNA"/>
</dbReference>
<evidence type="ECO:0008006" key="9">
    <source>
        <dbReference type="Google" id="ProtNLM"/>
    </source>
</evidence>
<dbReference type="Pfam" id="PF10609">
    <property type="entry name" value="ParA"/>
    <property type="match status" value="1"/>
</dbReference>